<dbReference type="SUPFAM" id="SSF51206">
    <property type="entry name" value="cAMP-binding domain-like"/>
    <property type="match status" value="1"/>
</dbReference>
<reference evidence="8 9" key="1">
    <citation type="submission" date="2023-07" db="EMBL/GenBank/DDBJ databases">
        <title>Genomic Encyclopedia of Type Strains, Phase IV (KMG-IV): sequencing the most valuable type-strain genomes for metagenomic binning, comparative biology and taxonomic classification.</title>
        <authorList>
            <person name="Goeker M."/>
        </authorList>
    </citation>
    <scope>NUCLEOTIDE SEQUENCE [LARGE SCALE GENOMIC DNA]</scope>
    <source>
        <strain evidence="8 9">DSM 15561</strain>
    </source>
</reference>
<accession>A0ABU0LLM1</accession>
<comment type="caution">
    <text evidence="8">The sequence shown here is derived from an EMBL/GenBank/DDBJ whole genome shotgun (WGS) entry which is preliminary data.</text>
</comment>
<organism evidence="8 9">
    <name type="scientific">Ancylobacter amanitiformis</name>
    <dbReference type="NCBI Taxonomy" id="217069"/>
    <lineage>
        <taxon>Bacteria</taxon>
        <taxon>Pseudomonadati</taxon>
        <taxon>Pseudomonadota</taxon>
        <taxon>Alphaproteobacteria</taxon>
        <taxon>Hyphomicrobiales</taxon>
        <taxon>Xanthobacteraceae</taxon>
        <taxon>Ancylobacter</taxon>
    </lineage>
</organism>
<dbReference type="SUPFAM" id="SSF52540">
    <property type="entry name" value="P-loop containing nucleoside triphosphate hydrolases"/>
    <property type="match status" value="1"/>
</dbReference>
<dbReference type="EMBL" id="JAUSVR010000001">
    <property type="protein sequence ID" value="MDQ0509600.1"/>
    <property type="molecule type" value="Genomic_DNA"/>
</dbReference>
<dbReference type="InterPro" id="IPR014710">
    <property type="entry name" value="RmlC-like_jellyroll"/>
</dbReference>
<keyword evidence="8" id="KW-0547">Nucleotide-binding</keyword>
<dbReference type="Gene3D" id="3.40.50.300">
    <property type="entry name" value="P-loop containing nucleotide triphosphate hydrolases"/>
    <property type="match status" value="2"/>
</dbReference>
<dbReference type="InterPro" id="IPR027417">
    <property type="entry name" value="P-loop_NTPase"/>
</dbReference>
<dbReference type="PRINTS" id="PR00103">
    <property type="entry name" value="CAMPKINASE"/>
</dbReference>
<dbReference type="InterPro" id="IPR036640">
    <property type="entry name" value="ABC1_TM_sf"/>
</dbReference>
<keyword evidence="8" id="KW-0067">ATP-binding</keyword>
<evidence type="ECO:0000256" key="3">
    <source>
        <dbReference type="ARBA" id="ARBA00022989"/>
    </source>
</evidence>
<keyword evidence="2 5" id="KW-0812">Transmembrane</keyword>
<evidence type="ECO:0000313" key="9">
    <source>
        <dbReference type="Proteomes" id="UP001235094"/>
    </source>
</evidence>
<dbReference type="Pfam" id="PF00027">
    <property type="entry name" value="cNMP_binding"/>
    <property type="match status" value="1"/>
</dbReference>
<evidence type="ECO:0000259" key="7">
    <source>
        <dbReference type="PROSITE" id="PS50929"/>
    </source>
</evidence>
<dbReference type="Proteomes" id="UP001235094">
    <property type="component" value="Unassembled WGS sequence"/>
</dbReference>
<dbReference type="PANTHER" id="PTHR43394">
    <property type="entry name" value="ATP-DEPENDENT PERMEASE MDL1, MITOCHONDRIAL"/>
    <property type="match status" value="1"/>
</dbReference>
<dbReference type="InterPro" id="IPR018490">
    <property type="entry name" value="cNMP-bd_dom_sf"/>
</dbReference>
<feature type="transmembrane region" description="Helical" evidence="5">
    <location>
        <begin position="281"/>
        <end position="299"/>
    </location>
</feature>
<dbReference type="PROSITE" id="PS50042">
    <property type="entry name" value="CNMP_BINDING_3"/>
    <property type="match status" value="1"/>
</dbReference>
<protein>
    <submittedName>
        <fullName evidence="8">ABC transport system ATP-binding protein</fullName>
    </submittedName>
</protein>
<dbReference type="InterPro" id="IPR018488">
    <property type="entry name" value="cNMP-bd_CS"/>
</dbReference>
<name>A0ABU0LLM1_9HYPH</name>
<evidence type="ECO:0000313" key="8">
    <source>
        <dbReference type="EMBL" id="MDQ0509600.1"/>
    </source>
</evidence>
<feature type="domain" description="ABC transmembrane type-1" evidence="7">
    <location>
        <begin position="91"/>
        <end position="327"/>
    </location>
</feature>
<dbReference type="SMART" id="SM00100">
    <property type="entry name" value="cNMP"/>
    <property type="match status" value="1"/>
</dbReference>
<evidence type="ECO:0000256" key="2">
    <source>
        <dbReference type="ARBA" id="ARBA00022692"/>
    </source>
</evidence>
<feature type="domain" description="Cyclic nucleotide-binding" evidence="6">
    <location>
        <begin position="911"/>
        <end position="1014"/>
    </location>
</feature>
<proteinExistence type="predicted"/>
<evidence type="ECO:0000256" key="1">
    <source>
        <dbReference type="ARBA" id="ARBA00004651"/>
    </source>
</evidence>
<dbReference type="InterPro" id="IPR000595">
    <property type="entry name" value="cNMP-bd_dom"/>
</dbReference>
<dbReference type="SUPFAM" id="SSF90123">
    <property type="entry name" value="ABC transporter transmembrane region"/>
    <property type="match status" value="1"/>
</dbReference>
<dbReference type="RefSeq" id="WP_306888281.1">
    <property type="nucleotide sequence ID" value="NZ_JAUSVR010000001.1"/>
</dbReference>
<dbReference type="PROSITE" id="PS50929">
    <property type="entry name" value="ABC_TM1F"/>
    <property type="match status" value="1"/>
</dbReference>
<comment type="subcellular location">
    <subcellularLocation>
        <location evidence="1">Cell membrane</location>
        <topology evidence="1">Multi-pass membrane protein</topology>
    </subcellularLocation>
</comment>
<dbReference type="Gene3D" id="1.20.1560.10">
    <property type="entry name" value="ABC transporter type 1, transmembrane domain"/>
    <property type="match status" value="1"/>
</dbReference>
<keyword evidence="4 5" id="KW-0472">Membrane</keyword>
<evidence type="ECO:0000259" key="6">
    <source>
        <dbReference type="PROSITE" id="PS50042"/>
    </source>
</evidence>
<dbReference type="Pfam" id="PF00664">
    <property type="entry name" value="ABC_membrane"/>
    <property type="match status" value="1"/>
</dbReference>
<dbReference type="InterPro" id="IPR011527">
    <property type="entry name" value="ABC1_TM_dom"/>
</dbReference>
<dbReference type="InterPro" id="IPR039421">
    <property type="entry name" value="Type_1_exporter"/>
</dbReference>
<keyword evidence="3 5" id="KW-1133">Transmembrane helix</keyword>
<feature type="transmembrane region" description="Helical" evidence="5">
    <location>
        <begin position="162"/>
        <end position="185"/>
    </location>
</feature>
<dbReference type="CDD" id="cd00038">
    <property type="entry name" value="CAP_ED"/>
    <property type="match status" value="1"/>
</dbReference>
<dbReference type="PANTHER" id="PTHR43394:SF1">
    <property type="entry name" value="ATP-BINDING CASSETTE SUB-FAMILY B MEMBER 10, MITOCHONDRIAL"/>
    <property type="match status" value="1"/>
</dbReference>
<dbReference type="PROSITE" id="PS00889">
    <property type="entry name" value="CNMP_BINDING_2"/>
    <property type="match status" value="1"/>
</dbReference>
<evidence type="ECO:0000256" key="5">
    <source>
        <dbReference type="SAM" id="Phobius"/>
    </source>
</evidence>
<evidence type="ECO:0000256" key="4">
    <source>
        <dbReference type="ARBA" id="ARBA00023136"/>
    </source>
</evidence>
<feature type="transmembrane region" description="Helical" evidence="5">
    <location>
        <begin position="191"/>
        <end position="209"/>
    </location>
</feature>
<gene>
    <name evidence="8" type="ORF">QOZ99_000477</name>
</gene>
<sequence length="1046" mass="113023">MINIFGYIWKNSRREQVKILAVVLLSLPFYYLSLDLPKYIIADALQGRAFPDGQSIARLFHVAIHLPAALGGPRTLFEGVWLDRLSYLFALSGLFLLLVLINGLFKYVVNMRKGALGERLLQRLRFDLFSALLSFKPETLQRIKPSEAATVIKDEVEPIGGFVGDAFVQPVFLGGQAVTALVFILVQNVPLGVIAASMILVQGLIIPRLRREQIRLGKQRQIVSRAFAGKIGEVVESIGEIANHGTAAVEKGQVAQRLEQLFGIRYRLYERKFAVKMLNNLLAQITPFLFYAVGGYFALTGHLDLGQLIAVIAAYRDLPSPIKELIDWDQQRLDVEVKFHQVVEHFGLQGDDFPGDGASGEEAAGMQAAGMQAVMGQAAGGPLLGMPVAGKIAARGLTVVNPAGDCVLDRISLSLPMQKHIALRGEASEGAGVLAQLLGGGLSASEGTLTLAGVALSSLSRTARGRLIAYVGPEPVVLDGTLRDNILYSLRRAETGGAHPLGWSIDPSRAQAADEAELARKLLDALRIVGLADPVFRLGLARKLDVDAAAELVARTPEIRDRIRAKLAARGAGAAIEPYDPARYARNASIAENILFGVPNDPALIGERLADHAPLRSVLASLDLVEPLVGIGRRMAATILEIFRDLSPGHVLFERFSFIAAEDLQGYRELLARFEAGAAAEADHTRLIGLAFLYIEPRHRLGLLDGAIEGRLLAARAAFRERIAAEPEPSIVFYDPQRYCAAAPLRDNLLFGLLAHETADEAIRDTLEEFGLDADVYRFGLDQPAGYGGRLLFPAMKAQLALARGLIKQPELLILNNALNAFSRMEARQILDRIRVAMAGRTLIVAGGDIGPEHGYDLTVAFAGARLAGVQDAAGAVLPQEAPAPAASGSTEPGVTPDREEEIRALRSVTIFADLDIAQLKLLAFTSERVTFAEGEVLFRQGDEADAAYVLLSGTADVLIETDGRPPVRASRVVPHAIIGEMGLVTGDPRSATILATAPIEALELRKDVFLALLTEFPPMALSVMRLMARRLQDNLATVRRQGRDG</sequence>
<feature type="transmembrane region" description="Helical" evidence="5">
    <location>
        <begin position="17"/>
        <end position="34"/>
    </location>
</feature>
<dbReference type="GO" id="GO:0005524">
    <property type="term" value="F:ATP binding"/>
    <property type="evidence" value="ECO:0007669"/>
    <property type="project" value="UniProtKB-KW"/>
</dbReference>
<feature type="transmembrane region" description="Helical" evidence="5">
    <location>
        <begin position="85"/>
        <end position="105"/>
    </location>
</feature>
<dbReference type="Gene3D" id="2.60.120.10">
    <property type="entry name" value="Jelly Rolls"/>
    <property type="match status" value="1"/>
</dbReference>
<keyword evidence="9" id="KW-1185">Reference proteome</keyword>